<feature type="domain" description="HTH lacI-type" evidence="4">
    <location>
        <begin position="11"/>
        <end position="65"/>
    </location>
</feature>
<keyword evidence="1" id="KW-0805">Transcription regulation</keyword>
<evidence type="ECO:0000256" key="1">
    <source>
        <dbReference type="ARBA" id="ARBA00023015"/>
    </source>
</evidence>
<evidence type="ECO:0000256" key="3">
    <source>
        <dbReference type="ARBA" id="ARBA00023163"/>
    </source>
</evidence>
<evidence type="ECO:0000259" key="4">
    <source>
        <dbReference type="PROSITE" id="PS50932"/>
    </source>
</evidence>
<dbReference type="PROSITE" id="PS50932">
    <property type="entry name" value="HTH_LACI_2"/>
    <property type="match status" value="1"/>
</dbReference>
<dbReference type="GO" id="GO:0003677">
    <property type="term" value="F:DNA binding"/>
    <property type="evidence" value="ECO:0007669"/>
    <property type="project" value="UniProtKB-KW"/>
</dbReference>
<name>A0ABV6VLE7_9ACTN</name>
<dbReference type="Proteomes" id="UP001592582">
    <property type="component" value="Unassembled WGS sequence"/>
</dbReference>
<dbReference type="CDD" id="cd06267">
    <property type="entry name" value="PBP1_LacI_sugar_binding-like"/>
    <property type="match status" value="1"/>
</dbReference>
<dbReference type="EMBL" id="JBHEZX010000025">
    <property type="protein sequence ID" value="MFC1414564.1"/>
    <property type="molecule type" value="Genomic_DNA"/>
</dbReference>
<evidence type="ECO:0000313" key="6">
    <source>
        <dbReference type="Proteomes" id="UP001592582"/>
    </source>
</evidence>
<protein>
    <submittedName>
        <fullName evidence="5">LacI family DNA-binding transcriptional regulator</fullName>
    </submittedName>
</protein>
<accession>A0ABV6VLE7</accession>
<dbReference type="InterPro" id="IPR000843">
    <property type="entry name" value="HTH_LacI"/>
</dbReference>
<dbReference type="Pfam" id="PF13377">
    <property type="entry name" value="Peripla_BP_3"/>
    <property type="match status" value="1"/>
</dbReference>
<dbReference type="InterPro" id="IPR028082">
    <property type="entry name" value="Peripla_BP_I"/>
</dbReference>
<evidence type="ECO:0000256" key="2">
    <source>
        <dbReference type="ARBA" id="ARBA00023125"/>
    </source>
</evidence>
<dbReference type="PANTHER" id="PTHR30146:SF153">
    <property type="entry name" value="LACTOSE OPERON REPRESSOR"/>
    <property type="match status" value="1"/>
</dbReference>
<reference evidence="5 6" key="1">
    <citation type="submission" date="2024-09" db="EMBL/GenBank/DDBJ databases">
        <authorList>
            <person name="Lee S.D."/>
        </authorList>
    </citation>
    <scope>NUCLEOTIDE SEQUENCE [LARGE SCALE GENOMIC DNA]</scope>
    <source>
        <strain evidence="5 6">N1-1</strain>
    </source>
</reference>
<comment type="caution">
    <text evidence="5">The sequence shown here is derived from an EMBL/GenBank/DDBJ whole genome shotgun (WGS) entry which is preliminary data.</text>
</comment>
<organism evidence="5 6">
    <name type="scientific">Streptacidiphilus alkalitolerans</name>
    <dbReference type="NCBI Taxonomy" id="3342712"/>
    <lineage>
        <taxon>Bacteria</taxon>
        <taxon>Bacillati</taxon>
        <taxon>Actinomycetota</taxon>
        <taxon>Actinomycetes</taxon>
        <taxon>Kitasatosporales</taxon>
        <taxon>Streptomycetaceae</taxon>
        <taxon>Streptacidiphilus</taxon>
    </lineage>
</organism>
<keyword evidence="3" id="KW-0804">Transcription</keyword>
<keyword evidence="2 5" id="KW-0238">DNA-binding</keyword>
<proteinExistence type="predicted"/>
<dbReference type="SUPFAM" id="SSF53822">
    <property type="entry name" value="Periplasmic binding protein-like I"/>
    <property type="match status" value="1"/>
</dbReference>
<dbReference type="Pfam" id="PF00356">
    <property type="entry name" value="LacI"/>
    <property type="match status" value="1"/>
</dbReference>
<dbReference type="RefSeq" id="WP_380518322.1">
    <property type="nucleotide sequence ID" value="NZ_JBHEZX010000025.1"/>
</dbReference>
<sequence length="344" mass="36851">MAGRMGGSTAPRLKDVAEAAGVSVKTVSNVVNGSVHVAEETRARVQQAIDSLGYHPNVMARRLRTGRSGVIALAFPELPSPYFAELAVEVIAAARRHGCTVLMDDTAGDPGAELRIASGLGDPMIDGVILSPLGLDQAELVSRERPIPLVLLGEADFGPVADRVHIDNVAAARAATQHLIDQGYRRIGAIGWQDPSPRATAQQRLLGYTQALEGAELPVEQALFPPVRSYFRPDGAAAMRRLLKLPDRPEAVFCFNDLMALGAMRAAHEAGLRVPEDIALVGFDDVEEAEYAIPSLTTIAPDKTKIAEAAVGALLDRIANGYTEPSRMITPGFRLVVRESSRRR</sequence>
<dbReference type="Gene3D" id="1.10.260.40">
    <property type="entry name" value="lambda repressor-like DNA-binding domains"/>
    <property type="match status" value="1"/>
</dbReference>
<evidence type="ECO:0000313" key="5">
    <source>
        <dbReference type="EMBL" id="MFC1414564.1"/>
    </source>
</evidence>
<dbReference type="SUPFAM" id="SSF47413">
    <property type="entry name" value="lambda repressor-like DNA-binding domains"/>
    <property type="match status" value="1"/>
</dbReference>
<gene>
    <name evidence="5" type="ORF">ACEZDG_35405</name>
</gene>
<dbReference type="PANTHER" id="PTHR30146">
    <property type="entry name" value="LACI-RELATED TRANSCRIPTIONAL REPRESSOR"/>
    <property type="match status" value="1"/>
</dbReference>
<dbReference type="InterPro" id="IPR046335">
    <property type="entry name" value="LacI/GalR-like_sensor"/>
</dbReference>
<dbReference type="Gene3D" id="3.40.50.2300">
    <property type="match status" value="2"/>
</dbReference>
<dbReference type="SMART" id="SM00354">
    <property type="entry name" value="HTH_LACI"/>
    <property type="match status" value="1"/>
</dbReference>
<dbReference type="CDD" id="cd01392">
    <property type="entry name" value="HTH_LacI"/>
    <property type="match status" value="1"/>
</dbReference>
<keyword evidence="6" id="KW-1185">Reference proteome</keyword>
<dbReference type="InterPro" id="IPR010982">
    <property type="entry name" value="Lambda_DNA-bd_dom_sf"/>
</dbReference>
<dbReference type="PROSITE" id="PS00356">
    <property type="entry name" value="HTH_LACI_1"/>
    <property type="match status" value="1"/>
</dbReference>